<reference evidence="11" key="1">
    <citation type="submission" date="2021-01" db="EMBL/GenBank/DDBJ databases">
        <title>Fulvivirga kasyanovii gen. nov., sp nov., a novel member of the phylum Bacteroidetes isolated from seawater in a mussel farm.</title>
        <authorList>
            <person name="Zhao L.-H."/>
            <person name="Wang Z.-J."/>
        </authorList>
    </citation>
    <scope>NUCLEOTIDE SEQUENCE</scope>
    <source>
        <strain evidence="11">29W222</strain>
    </source>
</reference>
<feature type="domain" description="TonB C-terminal" evidence="10">
    <location>
        <begin position="169"/>
        <end position="257"/>
    </location>
</feature>
<dbReference type="Pfam" id="PF03544">
    <property type="entry name" value="TonB_C"/>
    <property type="match status" value="1"/>
</dbReference>
<evidence type="ECO:0000256" key="8">
    <source>
        <dbReference type="ARBA" id="ARBA00022989"/>
    </source>
</evidence>
<dbReference type="GO" id="GO:0031992">
    <property type="term" value="F:energy transducer activity"/>
    <property type="evidence" value="ECO:0007669"/>
    <property type="project" value="TreeGrafter"/>
</dbReference>
<evidence type="ECO:0000259" key="10">
    <source>
        <dbReference type="PROSITE" id="PS52015"/>
    </source>
</evidence>
<dbReference type="PANTHER" id="PTHR33446:SF2">
    <property type="entry name" value="PROTEIN TONB"/>
    <property type="match status" value="1"/>
</dbReference>
<dbReference type="InterPro" id="IPR006260">
    <property type="entry name" value="TonB/TolA_C"/>
</dbReference>
<dbReference type="EMBL" id="JAEUGD010000058">
    <property type="protein sequence ID" value="MBL6447904.1"/>
    <property type="molecule type" value="Genomic_DNA"/>
</dbReference>
<dbReference type="Proteomes" id="UP000614216">
    <property type="component" value="Unassembled WGS sequence"/>
</dbReference>
<dbReference type="NCBIfam" id="TIGR01352">
    <property type="entry name" value="tonB_Cterm"/>
    <property type="match status" value="1"/>
</dbReference>
<keyword evidence="3" id="KW-0813">Transport</keyword>
<keyword evidence="6" id="KW-0812">Transmembrane</keyword>
<evidence type="ECO:0000313" key="12">
    <source>
        <dbReference type="Proteomes" id="UP000614216"/>
    </source>
</evidence>
<accession>A0A937KCY5</accession>
<dbReference type="PANTHER" id="PTHR33446">
    <property type="entry name" value="PROTEIN TONB-RELATED"/>
    <property type="match status" value="1"/>
</dbReference>
<evidence type="ECO:0000256" key="7">
    <source>
        <dbReference type="ARBA" id="ARBA00022927"/>
    </source>
</evidence>
<proteinExistence type="inferred from homology"/>
<dbReference type="GO" id="GO:0015031">
    <property type="term" value="P:protein transport"/>
    <property type="evidence" value="ECO:0007669"/>
    <property type="project" value="UniProtKB-KW"/>
</dbReference>
<sequence>MKLLITLLLLASVSGGALSQYTIYYNGKGKITLPELATHYRIANINVDGKHFVGNVVEYRMDSSLIMEINYDSSGLKQGAFRYVMRAEGAIDATFADNKLLGSDKLPDSLLLIISKKEEFAKGMYIRKNDYPGLKPLLIDNYDAEKAESTADEEKELFIIVEDPPKFPGGISRLYEMLGNYLVYPPEALEKKVTGKVFVQFVINPDGTTSEVTVVRGIGGGCDEAAQYAVSKMPDWSPGYQWGKPVPVRMILPITFN</sequence>
<dbReference type="SUPFAM" id="SSF74653">
    <property type="entry name" value="TolA/TonB C-terminal domain"/>
    <property type="match status" value="1"/>
</dbReference>
<keyword evidence="9" id="KW-0472">Membrane</keyword>
<evidence type="ECO:0000313" key="11">
    <source>
        <dbReference type="EMBL" id="MBL6447904.1"/>
    </source>
</evidence>
<evidence type="ECO:0000256" key="4">
    <source>
        <dbReference type="ARBA" id="ARBA00022475"/>
    </source>
</evidence>
<comment type="similarity">
    <text evidence="2">Belongs to the TonB family.</text>
</comment>
<evidence type="ECO:0000256" key="2">
    <source>
        <dbReference type="ARBA" id="ARBA00006555"/>
    </source>
</evidence>
<evidence type="ECO:0000256" key="1">
    <source>
        <dbReference type="ARBA" id="ARBA00004383"/>
    </source>
</evidence>
<keyword evidence="8" id="KW-1133">Transmembrane helix</keyword>
<dbReference type="PROSITE" id="PS52015">
    <property type="entry name" value="TONB_CTD"/>
    <property type="match status" value="1"/>
</dbReference>
<dbReference type="InterPro" id="IPR051045">
    <property type="entry name" value="TonB-dependent_transducer"/>
</dbReference>
<dbReference type="RefSeq" id="WP_202857447.1">
    <property type="nucleotide sequence ID" value="NZ_JAEUGD010000058.1"/>
</dbReference>
<protein>
    <submittedName>
        <fullName evidence="11">TonB family protein</fullName>
    </submittedName>
</protein>
<dbReference type="GO" id="GO:0055085">
    <property type="term" value="P:transmembrane transport"/>
    <property type="evidence" value="ECO:0007669"/>
    <property type="project" value="InterPro"/>
</dbReference>
<dbReference type="GO" id="GO:0098797">
    <property type="term" value="C:plasma membrane protein complex"/>
    <property type="evidence" value="ECO:0007669"/>
    <property type="project" value="TreeGrafter"/>
</dbReference>
<evidence type="ECO:0000256" key="9">
    <source>
        <dbReference type="ARBA" id="ARBA00023136"/>
    </source>
</evidence>
<gene>
    <name evidence="11" type="ORF">JMN32_16430</name>
</gene>
<keyword evidence="5" id="KW-0997">Cell inner membrane</keyword>
<evidence type="ECO:0000256" key="3">
    <source>
        <dbReference type="ARBA" id="ARBA00022448"/>
    </source>
</evidence>
<dbReference type="AlphaFoldDB" id="A0A937KCY5"/>
<keyword evidence="4" id="KW-1003">Cell membrane</keyword>
<dbReference type="InterPro" id="IPR037682">
    <property type="entry name" value="TonB_C"/>
</dbReference>
<keyword evidence="12" id="KW-1185">Reference proteome</keyword>
<comment type="caution">
    <text evidence="11">The sequence shown here is derived from an EMBL/GenBank/DDBJ whole genome shotgun (WGS) entry which is preliminary data.</text>
</comment>
<dbReference type="Gene3D" id="3.30.1150.10">
    <property type="match status" value="1"/>
</dbReference>
<evidence type="ECO:0000256" key="6">
    <source>
        <dbReference type="ARBA" id="ARBA00022692"/>
    </source>
</evidence>
<organism evidence="11 12">
    <name type="scientific">Fulvivirga marina</name>
    <dbReference type="NCBI Taxonomy" id="2494733"/>
    <lineage>
        <taxon>Bacteria</taxon>
        <taxon>Pseudomonadati</taxon>
        <taxon>Bacteroidota</taxon>
        <taxon>Cytophagia</taxon>
        <taxon>Cytophagales</taxon>
        <taxon>Fulvivirgaceae</taxon>
        <taxon>Fulvivirga</taxon>
    </lineage>
</organism>
<evidence type="ECO:0000256" key="5">
    <source>
        <dbReference type="ARBA" id="ARBA00022519"/>
    </source>
</evidence>
<keyword evidence="7" id="KW-0653">Protein transport</keyword>
<name>A0A937KCY5_9BACT</name>
<comment type="subcellular location">
    <subcellularLocation>
        <location evidence="1">Cell inner membrane</location>
        <topology evidence="1">Single-pass membrane protein</topology>
        <orientation evidence="1">Periplasmic side</orientation>
    </subcellularLocation>
</comment>